<sequence length="341" mass="38205">MGVHETEVATYEVTLEPSGKTIIVKEGQTLLDAAIRNGIQIPYGCRHGSCSACKAQVLEGDYQLMDRVSDYSLMSFEREEGYILTCSTLAESDMVIEIEEEEADTPFFPVYDFQAEVVENTPCTPDIHKIVLKLATPSSIRYAAGQFFEIDVPDLEETRAYSMANPYSENGIVEFHVRRIKDGIGSNYMCDLTPGQHVTGSGPYGKMQLRDRHKDMIFVGGGSGMAPIKALIEELFSAPYEGNAWFFYGARTLKDLYLLDEWRGMEEKYSNFHFIPALSEHVPSDSWEGEQGYIANVVERTVENMENMDAFLCGPPIMIETTIDVLSKGGVKGSNIFYDEF</sequence>
<dbReference type="PROSITE" id="PS51384">
    <property type="entry name" value="FAD_FR"/>
    <property type="match status" value="1"/>
</dbReference>
<evidence type="ECO:0000313" key="7">
    <source>
        <dbReference type="EMBL" id="GEN36212.1"/>
    </source>
</evidence>
<dbReference type="GO" id="GO:0016491">
    <property type="term" value="F:oxidoreductase activity"/>
    <property type="evidence" value="ECO:0007669"/>
    <property type="project" value="InterPro"/>
</dbReference>
<evidence type="ECO:0000256" key="2">
    <source>
        <dbReference type="ARBA" id="ARBA00022630"/>
    </source>
</evidence>
<protein>
    <submittedName>
        <fullName evidence="7">CDP-6-deoxy-delta-3,4-glucoseen reductase</fullName>
    </submittedName>
</protein>
<dbReference type="CDD" id="cd00207">
    <property type="entry name" value="fer2"/>
    <property type="match status" value="1"/>
</dbReference>
<keyword evidence="1" id="KW-0813">Transport</keyword>
<evidence type="ECO:0000256" key="4">
    <source>
        <dbReference type="ARBA" id="ARBA00023004"/>
    </source>
</evidence>
<dbReference type="Proteomes" id="UP000321157">
    <property type="component" value="Unassembled WGS sequence"/>
</dbReference>
<dbReference type="PROSITE" id="PS00197">
    <property type="entry name" value="2FE2S_FER_1"/>
    <property type="match status" value="1"/>
</dbReference>
<dbReference type="PANTHER" id="PTHR43644:SF1">
    <property type="entry name" value="NAD(P)H-FLAVIN REDUCTASE"/>
    <property type="match status" value="1"/>
</dbReference>
<dbReference type="PANTHER" id="PTHR43644">
    <property type="entry name" value="NA(+)-TRANSLOCATING NADH-QUINONE REDUCTASE SUBUNIT"/>
    <property type="match status" value="1"/>
</dbReference>
<evidence type="ECO:0000256" key="1">
    <source>
        <dbReference type="ARBA" id="ARBA00022448"/>
    </source>
</evidence>
<reference evidence="7 8" key="1">
    <citation type="submission" date="2019-07" db="EMBL/GenBank/DDBJ databases">
        <title>Whole genome shotgun sequence of Aneurinibacillus danicus NBRC 102444.</title>
        <authorList>
            <person name="Hosoyama A."/>
            <person name="Uohara A."/>
            <person name="Ohji S."/>
            <person name="Ichikawa N."/>
        </authorList>
    </citation>
    <scope>NUCLEOTIDE SEQUENCE [LARGE SCALE GENOMIC DNA]</scope>
    <source>
        <strain evidence="7 8">NBRC 102444</strain>
    </source>
</reference>
<evidence type="ECO:0000259" key="5">
    <source>
        <dbReference type="PROSITE" id="PS51085"/>
    </source>
</evidence>
<feature type="domain" description="FAD-binding FR-type" evidence="6">
    <location>
        <begin position="110"/>
        <end position="210"/>
    </location>
</feature>
<dbReference type="Gene3D" id="3.40.50.80">
    <property type="entry name" value="Nucleotide-binding domain of ferredoxin-NADP reductase (FNR) module"/>
    <property type="match status" value="1"/>
</dbReference>
<dbReference type="InterPro" id="IPR012675">
    <property type="entry name" value="Beta-grasp_dom_sf"/>
</dbReference>
<dbReference type="InterPro" id="IPR017938">
    <property type="entry name" value="Riboflavin_synthase-like_b-brl"/>
</dbReference>
<dbReference type="SUPFAM" id="SSF54292">
    <property type="entry name" value="2Fe-2S ferredoxin-like"/>
    <property type="match status" value="1"/>
</dbReference>
<dbReference type="RefSeq" id="WP_146811852.1">
    <property type="nucleotide sequence ID" value="NZ_BJXX01000171.1"/>
</dbReference>
<keyword evidence="2" id="KW-0285">Flavoprotein</keyword>
<dbReference type="Gene3D" id="3.10.20.30">
    <property type="match status" value="1"/>
</dbReference>
<dbReference type="SUPFAM" id="SSF63380">
    <property type="entry name" value="Riboflavin synthase domain-like"/>
    <property type="match status" value="1"/>
</dbReference>
<dbReference type="InterPro" id="IPR036010">
    <property type="entry name" value="2Fe-2S_ferredoxin-like_sf"/>
</dbReference>
<dbReference type="EMBL" id="BJXX01000171">
    <property type="protein sequence ID" value="GEN36212.1"/>
    <property type="molecule type" value="Genomic_DNA"/>
</dbReference>
<dbReference type="Gene3D" id="2.40.30.10">
    <property type="entry name" value="Translation factors"/>
    <property type="match status" value="1"/>
</dbReference>
<dbReference type="PROSITE" id="PS51085">
    <property type="entry name" value="2FE2S_FER_2"/>
    <property type="match status" value="1"/>
</dbReference>
<dbReference type="Pfam" id="PF00970">
    <property type="entry name" value="FAD_binding_6"/>
    <property type="match status" value="1"/>
</dbReference>
<dbReference type="GO" id="GO:0051537">
    <property type="term" value="F:2 iron, 2 sulfur cluster binding"/>
    <property type="evidence" value="ECO:0007669"/>
    <property type="project" value="InterPro"/>
</dbReference>
<comment type="caution">
    <text evidence="7">The sequence shown here is derived from an EMBL/GenBank/DDBJ whole genome shotgun (WGS) entry which is preliminary data.</text>
</comment>
<dbReference type="PRINTS" id="PR00410">
    <property type="entry name" value="PHEHYDRXLASE"/>
</dbReference>
<keyword evidence="3" id="KW-0274">FAD</keyword>
<dbReference type="SUPFAM" id="SSF52343">
    <property type="entry name" value="Ferredoxin reductase-like, C-terminal NADP-linked domain"/>
    <property type="match status" value="1"/>
</dbReference>
<evidence type="ECO:0000313" key="8">
    <source>
        <dbReference type="Proteomes" id="UP000321157"/>
    </source>
</evidence>
<dbReference type="OrthoDB" id="9807864at2"/>
<dbReference type="InterPro" id="IPR001709">
    <property type="entry name" value="Flavoprot_Pyr_Nucl_cyt_Rdtase"/>
</dbReference>
<evidence type="ECO:0000259" key="6">
    <source>
        <dbReference type="PROSITE" id="PS51384"/>
    </source>
</evidence>
<dbReference type="InterPro" id="IPR001433">
    <property type="entry name" value="OxRdtase_FAD/NAD-bd"/>
</dbReference>
<keyword evidence="8" id="KW-1185">Reference proteome</keyword>
<evidence type="ECO:0000256" key="3">
    <source>
        <dbReference type="ARBA" id="ARBA00022827"/>
    </source>
</evidence>
<keyword evidence="4" id="KW-0408">Iron</keyword>
<dbReference type="PRINTS" id="PR00371">
    <property type="entry name" value="FPNCR"/>
</dbReference>
<dbReference type="InterPro" id="IPR006058">
    <property type="entry name" value="2Fe2S_fd_BS"/>
</dbReference>
<name>A0A511VG61_9BACL</name>
<dbReference type="Pfam" id="PF00111">
    <property type="entry name" value="Fer2"/>
    <property type="match status" value="1"/>
</dbReference>
<dbReference type="InterPro" id="IPR017927">
    <property type="entry name" value="FAD-bd_FR_type"/>
</dbReference>
<gene>
    <name evidence="7" type="primary">ascD</name>
    <name evidence="7" type="ORF">ADA01nite_36720</name>
</gene>
<accession>A0A511VG61</accession>
<proteinExistence type="predicted"/>
<dbReference type="InterPro" id="IPR001041">
    <property type="entry name" value="2Fe-2S_ferredoxin-type"/>
</dbReference>
<dbReference type="Pfam" id="PF00175">
    <property type="entry name" value="NAD_binding_1"/>
    <property type="match status" value="1"/>
</dbReference>
<organism evidence="7 8">
    <name type="scientific">Aneurinibacillus danicus</name>
    <dbReference type="NCBI Taxonomy" id="267746"/>
    <lineage>
        <taxon>Bacteria</taxon>
        <taxon>Bacillati</taxon>
        <taxon>Bacillota</taxon>
        <taxon>Bacilli</taxon>
        <taxon>Bacillales</taxon>
        <taxon>Paenibacillaceae</taxon>
        <taxon>Aneurinibacillus group</taxon>
        <taxon>Aneurinibacillus</taxon>
    </lineage>
</organism>
<dbReference type="AlphaFoldDB" id="A0A511VG61"/>
<feature type="domain" description="2Fe-2S ferredoxin-type" evidence="5">
    <location>
        <begin position="11"/>
        <end position="102"/>
    </location>
</feature>
<dbReference type="InterPro" id="IPR039261">
    <property type="entry name" value="FNR_nucleotide-bd"/>
</dbReference>
<dbReference type="InterPro" id="IPR008333">
    <property type="entry name" value="Cbr1-like_FAD-bd_dom"/>
</dbReference>